<dbReference type="Pfam" id="PF00484">
    <property type="entry name" value="Pro_CA"/>
    <property type="match status" value="1"/>
</dbReference>
<dbReference type="eggNOG" id="KOG3969">
    <property type="taxonomic scope" value="Eukaryota"/>
</dbReference>
<organism evidence="11 12">
    <name type="scientific">Paramecium tetraurelia</name>
    <dbReference type="NCBI Taxonomy" id="5888"/>
    <lineage>
        <taxon>Eukaryota</taxon>
        <taxon>Sar</taxon>
        <taxon>Alveolata</taxon>
        <taxon>Ciliophora</taxon>
        <taxon>Intramacronucleata</taxon>
        <taxon>Oligohymenophorea</taxon>
        <taxon>Peniculida</taxon>
        <taxon>Parameciidae</taxon>
        <taxon>Paramecium</taxon>
    </lineage>
</organism>
<feature type="binding site" evidence="10">
    <location>
        <position position="387"/>
    </location>
    <ligand>
        <name>Zn(2+)</name>
        <dbReference type="ChEBI" id="CHEBI:29105"/>
    </ligand>
</feature>
<name>A0EGQ1_PARTE</name>
<dbReference type="HOGENOM" id="CLU_476085_0_0_1"/>
<dbReference type="OrthoDB" id="10248475at2759"/>
<reference evidence="11 12" key="1">
    <citation type="journal article" date="2006" name="Nature">
        <title>Global trends of whole-genome duplications revealed by the ciliate Paramecium tetraurelia.</title>
        <authorList>
            <consortium name="Genoscope"/>
            <person name="Aury J.-M."/>
            <person name="Jaillon O."/>
            <person name="Duret L."/>
            <person name="Noel B."/>
            <person name="Jubin C."/>
            <person name="Porcel B.M."/>
            <person name="Segurens B."/>
            <person name="Daubin V."/>
            <person name="Anthouard V."/>
            <person name="Aiach N."/>
            <person name="Arnaiz O."/>
            <person name="Billaut A."/>
            <person name="Beisson J."/>
            <person name="Blanc I."/>
            <person name="Bouhouche K."/>
            <person name="Camara F."/>
            <person name="Duharcourt S."/>
            <person name="Guigo R."/>
            <person name="Gogendeau D."/>
            <person name="Katinka M."/>
            <person name="Keller A.-M."/>
            <person name="Kissmehl R."/>
            <person name="Klotz C."/>
            <person name="Koll F."/>
            <person name="Le Moue A."/>
            <person name="Lepere C."/>
            <person name="Malinsky S."/>
            <person name="Nowacki M."/>
            <person name="Nowak J.K."/>
            <person name="Plattner H."/>
            <person name="Poulain J."/>
            <person name="Ruiz F."/>
            <person name="Serrano V."/>
            <person name="Zagulski M."/>
            <person name="Dessen P."/>
            <person name="Betermier M."/>
            <person name="Weissenbach J."/>
            <person name="Scarpelli C."/>
            <person name="Schachter V."/>
            <person name="Sperling L."/>
            <person name="Meyer E."/>
            <person name="Cohen J."/>
            <person name="Wincker P."/>
        </authorList>
    </citation>
    <scope>NUCLEOTIDE SEQUENCE [LARGE SCALE GENOMIC DNA]</scope>
    <source>
        <strain evidence="11 12">Stock d4-2</strain>
    </source>
</reference>
<dbReference type="GO" id="GO:0000290">
    <property type="term" value="P:deadenylation-dependent decapping of nuclear-transcribed mRNA"/>
    <property type="evidence" value="ECO:0000318"/>
    <property type="project" value="GO_Central"/>
</dbReference>
<feature type="binding site" evidence="10">
    <location>
        <position position="333"/>
    </location>
    <ligand>
        <name>Zn(2+)</name>
        <dbReference type="ChEBI" id="CHEBI:29105"/>
    </ligand>
</feature>
<dbReference type="OMA" id="YYFFENT"/>
<dbReference type="STRING" id="5888.A0EGQ1"/>
<dbReference type="GeneID" id="5047650"/>
<dbReference type="InterPro" id="IPR015892">
    <property type="entry name" value="Carbonic_anhydrase_CS"/>
</dbReference>
<evidence type="ECO:0000256" key="8">
    <source>
        <dbReference type="ARBA" id="ARBA00031969"/>
    </source>
</evidence>
<evidence type="ECO:0000256" key="2">
    <source>
        <dbReference type="ARBA" id="ARBA00010208"/>
    </source>
</evidence>
<dbReference type="RefSeq" id="XP_001461865.1">
    <property type="nucleotide sequence ID" value="XM_001461828.1"/>
</dbReference>
<feature type="binding site" evidence="10">
    <location>
        <position position="390"/>
    </location>
    <ligand>
        <name>Zn(2+)</name>
        <dbReference type="ChEBI" id="CHEBI:29105"/>
    </ligand>
</feature>
<evidence type="ECO:0000256" key="10">
    <source>
        <dbReference type="PIRSR" id="PIRSR601765-1"/>
    </source>
</evidence>
<dbReference type="EC" id="4.2.1.1" evidence="3"/>
<dbReference type="SUPFAM" id="SSF54197">
    <property type="entry name" value="HIT-like"/>
    <property type="match status" value="1"/>
</dbReference>
<dbReference type="FunFam" id="3.40.1050.10:FF:000001">
    <property type="entry name" value="Carbonic anhydrase"/>
    <property type="match status" value="1"/>
</dbReference>
<protein>
    <recommendedName>
        <fullName evidence="4">Carbonic anhydrase</fullName>
        <ecNumber evidence="3">4.2.1.1</ecNumber>
    </recommendedName>
    <alternativeName>
        <fullName evidence="8">Carbonate dehydratase</fullName>
    </alternativeName>
</protein>
<keyword evidence="6 10" id="KW-0862">Zinc</keyword>
<keyword evidence="12" id="KW-1185">Reference proteome</keyword>
<dbReference type="Pfam" id="PF05652">
    <property type="entry name" value="DcpS"/>
    <property type="match status" value="1"/>
</dbReference>
<keyword evidence="5 10" id="KW-0479">Metal-binding</keyword>
<dbReference type="GO" id="GO:0008270">
    <property type="term" value="F:zinc ion binding"/>
    <property type="evidence" value="ECO:0007669"/>
    <property type="project" value="InterPro"/>
</dbReference>
<evidence type="ECO:0000256" key="4">
    <source>
        <dbReference type="ARBA" id="ARBA00014628"/>
    </source>
</evidence>
<dbReference type="AlphaFoldDB" id="A0EGQ1"/>
<dbReference type="SUPFAM" id="SSF53056">
    <property type="entry name" value="beta-carbonic anhydrase, cab"/>
    <property type="match status" value="1"/>
</dbReference>
<comment type="similarity">
    <text evidence="2">Belongs to the HIT family.</text>
</comment>
<dbReference type="EMBL" id="CT868677">
    <property type="protein sequence ID" value="CAK94492.1"/>
    <property type="molecule type" value="Genomic_DNA"/>
</dbReference>
<dbReference type="InParanoid" id="A0EGQ1"/>
<evidence type="ECO:0000256" key="7">
    <source>
        <dbReference type="ARBA" id="ARBA00023239"/>
    </source>
</evidence>
<dbReference type="InterPro" id="IPR036874">
    <property type="entry name" value="Carbonic_anhydrase_sf"/>
</dbReference>
<dbReference type="GO" id="GO:0005634">
    <property type="term" value="C:nucleus"/>
    <property type="evidence" value="ECO:0000318"/>
    <property type="project" value="GO_Central"/>
</dbReference>
<dbReference type="InterPro" id="IPR008594">
    <property type="entry name" value="DcpS/DCS2"/>
</dbReference>
<dbReference type="PANTHER" id="PTHR12978">
    <property type="entry name" value="HISTIDINE TRIAD HIT PROTEIN MEMBER"/>
    <property type="match status" value="1"/>
</dbReference>
<dbReference type="Pfam" id="PF11969">
    <property type="entry name" value="DcpS_C"/>
    <property type="match status" value="1"/>
</dbReference>
<evidence type="ECO:0000313" key="11">
    <source>
        <dbReference type="EMBL" id="CAK94492.1"/>
    </source>
</evidence>
<dbReference type="Gene3D" id="3.30.428.10">
    <property type="entry name" value="HIT-like"/>
    <property type="match status" value="1"/>
</dbReference>
<dbReference type="Proteomes" id="UP000000600">
    <property type="component" value="Unassembled WGS sequence"/>
</dbReference>
<evidence type="ECO:0000256" key="1">
    <source>
        <dbReference type="ARBA" id="ARBA00006217"/>
    </source>
</evidence>
<dbReference type="SMART" id="SM00947">
    <property type="entry name" value="Pro_CA"/>
    <property type="match status" value="1"/>
</dbReference>
<dbReference type="InterPro" id="IPR011145">
    <property type="entry name" value="Scavenger_mRNA_decap_enz_N"/>
</dbReference>
<evidence type="ECO:0000256" key="6">
    <source>
        <dbReference type="ARBA" id="ARBA00022833"/>
    </source>
</evidence>
<comment type="catalytic activity">
    <reaction evidence="9">
        <text>hydrogencarbonate + H(+) = CO2 + H2O</text>
        <dbReference type="Rhea" id="RHEA:10748"/>
        <dbReference type="ChEBI" id="CHEBI:15377"/>
        <dbReference type="ChEBI" id="CHEBI:15378"/>
        <dbReference type="ChEBI" id="CHEBI:16526"/>
        <dbReference type="ChEBI" id="CHEBI:17544"/>
        <dbReference type="EC" id="4.2.1.1"/>
    </reaction>
</comment>
<dbReference type="PROSITE" id="PS00705">
    <property type="entry name" value="PROK_CO2_ANHYDRASE_2"/>
    <property type="match status" value="1"/>
</dbReference>
<comment type="similarity">
    <text evidence="1">Belongs to the beta-class carbonic anhydrase family.</text>
</comment>
<dbReference type="eggNOG" id="KOG1578">
    <property type="taxonomic scope" value="Eukaryota"/>
</dbReference>
<dbReference type="GO" id="GO:0016787">
    <property type="term" value="F:hydrolase activity"/>
    <property type="evidence" value="ECO:0007669"/>
    <property type="project" value="InterPro"/>
</dbReference>
<sequence>MNSDLLQQFRPSQVINWDDNTKRLILLGSLNDQCGILILQKKPFEKEVQQLAFDQAVQYFHNDIYTKYNCQMLSDIDCELICPANQVHIDKYSKSDSVIIEETYDMYKQSQIIQMPLDWVYNILEKKKEVENIVFENQTFLILKDYVFVNSQSLDDLHLLALPFQRDIKSLRDLNQDHVAMLEEMYTEGLKIISEKYQLESKFVKVFVHYLPSFYHFHVHFTHSSQMGQAFRDIPLLQVIQNIKLKSNYYQSQELIRPDLTYEFYKLNHNIQKIFILMQNKFVQKGISEIQKYAKALLGNKNYVQKKLAQDPDYFTKLAKGQNPKYLLIGCSDSRAPPNELTETDPGEIFIHRNIANVVNMTDLNLNCVIQYAVEHLKVHNIIIMGHTYCGGVKAAMQQDSVGGLLDLWLNNIKHVYEKNQHLVNQFENENDRVACLSSLNVREQVLNMWKNPIVQKSWEVGHPVMVHGWLFRVETGYIEELQLDENIPESLSDVFRLNFKSAQQTAQGQQSKQNDDQLALPSLNSQKFQQMQSKLVTEFRKYSNHSQDCNHQMVNQISGILQNDPHFKKENK</sequence>
<evidence type="ECO:0000256" key="5">
    <source>
        <dbReference type="ARBA" id="ARBA00022723"/>
    </source>
</evidence>
<accession>A0EGQ1</accession>
<dbReference type="GO" id="GO:0015976">
    <property type="term" value="P:carbon utilization"/>
    <property type="evidence" value="ECO:0007669"/>
    <property type="project" value="InterPro"/>
</dbReference>
<dbReference type="FunFam" id="3.30.428.10:FF:000059">
    <property type="entry name" value="Uncharacterized protein"/>
    <property type="match status" value="1"/>
</dbReference>
<evidence type="ECO:0000256" key="3">
    <source>
        <dbReference type="ARBA" id="ARBA00012925"/>
    </source>
</evidence>
<dbReference type="SUPFAM" id="SSF102860">
    <property type="entry name" value="mRNA decapping enzyme DcpS N-terminal domain"/>
    <property type="match status" value="1"/>
</dbReference>
<dbReference type="CDD" id="cd00883">
    <property type="entry name" value="beta_CA_cladeA"/>
    <property type="match status" value="1"/>
</dbReference>
<dbReference type="Gene3D" id="3.30.200.40">
    <property type="entry name" value="Scavenger mRNA decapping enzyme, N-terminal domain"/>
    <property type="match status" value="1"/>
</dbReference>
<feature type="binding site" evidence="10">
    <location>
        <position position="331"/>
    </location>
    <ligand>
        <name>Zn(2+)</name>
        <dbReference type="ChEBI" id="CHEBI:29105"/>
    </ligand>
</feature>
<dbReference type="GO" id="GO:0004089">
    <property type="term" value="F:carbonate dehydratase activity"/>
    <property type="evidence" value="ECO:0007669"/>
    <property type="project" value="UniProtKB-EC"/>
</dbReference>
<dbReference type="Gene3D" id="3.40.1050.10">
    <property type="entry name" value="Carbonic anhydrase"/>
    <property type="match status" value="1"/>
</dbReference>
<dbReference type="GO" id="GO:0000340">
    <property type="term" value="F:RNA 7-methylguanosine cap binding"/>
    <property type="evidence" value="ECO:0000318"/>
    <property type="project" value="GO_Central"/>
</dbReference>
<proteinExistence type="inferred from homology"/>
<dbReference type="GO" id="GO:0000932">
    <property type="term" value="C:P-body"/>
    <property type="evidence" value="ECO:0000318"/>
    <property type="project" value="GO_Central"/>
</dbReference>
<dbReference type="InterPro" id="IPR036265">
    <property type="entry name" value="HIT-like_sf"/>
</dbReference>
<gene>
    <name evidence="11" type="ORF">GSPATT00026816001</name>
</gene>
<dbReference type="InterPro" id="IPR001765">
    <property type="entry name" value="Carbonic_anhydrase"/>
</dbReference>
<dbReference type="KEGG" id="ptm:GSPATT00026816001"/>
<evidence type="ECO:0000256" key="9">
    <source>
        <dbReference type="ARBA" id="ARBA00048348"/>
    </source>
</evidence>
<dbReference type="PANTHER" id="PTHR12978:SF0">
    <property type="entry name" value="M7GPPPX DIPHOSPHATASE"/>
    <property type="match status" value="1"/>
</dbReference>
<evidence type="ECO:0000313" key="12">
    <source>
        <dbReference type="Proteomes" id="UP000000600"/>
    </source>
</evidence>
<keyword evidence="7" id="KW-0456">Lyase</keyword>
<comment type="cofactor">
    <cofactor evidence="10">
        <name>Zn(2+)</name>
        <dbReference type="ChEBI" id="CHEBI:29105"/>
    </cofactor>
    <text evidence="10">Binds 1 zinc ion per subunit.</text>
</comment>